<dbReference type="Pfam" id="PF06013">
    <property type="entry name" value="WXG100"/>
    <property type="match status" value="1"/>
</dbReference>
<gene>
    <name evidence="1" type="ORF">SAMN05660282_00132</name>
</gene>
<dbReference type="SUPFAM" id="SSF140453">
    <property type="entry name" value="EsxAB dimer-like"/>
    <property type="match status" value="1"/>
</dbReference>
<name>A0A1I2PUF3_9CORY</name>
<dbReference type="EMBL" id="FOPJ01000001">
    <property type="protein sequence ID" value="SFG17236.1"/>
    <property type="molecule type" value="Genomic_DNA"/>
</dbReference>
<dbReference type="InterPro" id="IPR010310">
    <property type="entry name" value="T7SS_ESAT-6-like"/>
</dbReference>
<sequence>MRWLWFLRGILRTKRGATLSALFRTEAEVMVATAGRVDDTNNEVQGELQRLHGVVDGVRASWVGSAQVSFDGLMQRWNTSAQQLREALQAISDNLRSNAHHFENVEADNAQAFAQVGGDGLAL</sequence>
<keyword evidence="2" id="KW-1185">Reference proteome</keyword>
<dbReference type="Proteomes" id="UP000199065">
    <property type="component" value="Unassembled WGS sequence"/>
</dbReference>
<evidence type="ECO:0000313" key="2">
    <source>
        <dbReference type="Proteomes" id="UP000199065"/>
    </source>
</evidence>
<dbReference type="AlphaFoldDB" id="A0A1I2PUF3"/>
<dbReference type="InterPro" id="IPR036689">
    <property type="entry name" value="ESAT-6-like_sf"/>
</dbReference>
<reference evidence="1 2" key="1">
    <citation type="submission" date="2016-10" db="EMBL/GenBank/DDBJ databases">
        <authorList>
            <person name="de Groot N.N."/>
        </authorList>
    </citation>
    <scope>NUCLEOTIDE SEQUENCE [LARGE SCALE GENOMIC DNA]</scope>
    <source>
        <strain>J11</strain>
        <strain evidence="2">PG 39</strain>
    </source>
</reference>
<dbReference type="NCBIfam" id="TIGR03930">
    <property type="entry name" value="WXG100_ESAT6"/>
    <property type="match status" value="1"/>
</dbReference>
<accession>A0A1I2PUF3</accession>
<protein>
    <submittedName>
        <fullName evidence="1">WXG100 family type VII secretion target</fullName>
    </submittedName>
</protein>
<proteinExistence type="predicted"/>
<evidence type="ECO:0000313" key="1">
    <source>
        <dbReference type="EMBL" id="SFG17236.1"/>
    </source>
</evidence>
<dbReference type="STRING" id="185761.SAMN05660282_00132"/>
<dbReference type="Gene3D" id="1.10.287.1060">
    <property type="entry name" value="ESAT-6-like"/>
    <property type="match status" value="1"/>
</dbReference>
<organism evidence="1 2">
    <name type="scientific">Corynebacterium spheniscorum</name>
    <dbReference type="NCBI Taxonomy" id="185761"/>
    <lineage>
        <taxon>Bacteria</taxon>
        <taxon>Bacillati</taxon>
        <taxon>Actinomycetota</taxon>
        <taxon>Actinomycetes</taxon>
        <taxon>Mycobacteriales</taxon>
        <taxon>Corynebacteriaceae</taxon>
        <taxon>Corynebacterium</taxon>
    </lineage>
</organism>